<evidence type="ECO:0000256" key="6">
    <source>
        <dbReference type="ARBA" id="ARBA00022676"/>
    </source>
</evidence>
<comment type="similarity">
    <text evidence="2">Belongs to the PNP/MTAP phosphorylase family.</text>
</comment>
<comment type="catalytic activity">
    <reaction evidence="12">
        <text>guanosine + phosphate = alpha-D-ribose 1-phosphate + guanine</text>
        <dbReference type="Rhea" id="RHEA:13233"/>
        <dbReference type="ChEBI" id="CHEBI:16235"/>
        <dbReference type="ChEBI" id="CHEBI:16750"/>
        <dbReference type="ChEBI" id="CHEBI:43474"/>
        <dbReference type="ChEBI" id="CHEBI:57720"/>
        <dbReference type="EC" id="2.4.2.1"/>
    </reaction>
</comment>
<dbReference type="InterPro" id="IPR011270">
    <property type="entry name" value="Pur_Nuc_Pase_Ino/Guo-sp"/>
</dbReference>
<evidence type="ECO:0000256" key="4">
    <source>
        <dbReference type="ARBA" id="ARBA00011886"/>
    </source>
</evidence>
<evidence type="ECO:0000256" key="11">
    <source>
        <dbReference type="ARBA" id="ARBA00023950"/>
    </source>
</evidence>
<evidence type="ECO:0000256" key="15">
    <source>
        <dbReference type="ARBA" id="ARBA00054498"/>
    </source>
</evidence>
<evidence type="ECO:0000259" key="17">
    <source>
        <dbReference type="Pfam" id="PF01048"/>
    </source>
</evidence>
<comment type="catalytic activity">
    <reaction evidence="11">
        <text>2'-deoxyinosine + phosphate = 2-deoxy-alpha-D-ribose 1-phosphate + hypoxanthine</text>
        <dbReference type="Rhea" id="RHEA:27750"/>
        <dbReference type="ChEBI" id="CHEBI:17368"/>
        <dbReference type="ChEBI" id="CHEBI:28997"/>
        <dbReference type="ChEBI" id="CHEBI:43474"/>
        <dbReference type="ChEBI" id="CHEBI:57259"/>
        <dbReference type="EC" id="2.4.2.1"/>
    </reaction>
</comment>
<keyword evidence="8" id="KW-0660">Purine salvage</keyword>
<dbReference type="InterPro" id="IPR011268">
    <property type="entry name" value="Purine_phosphorylase"/>
</dbReference>
<reference evidence="18 19" key="1">
    <citation type="submission" date="2018-11" db="EMBL/GenBank/DDBJ databases">
        <title>Haplotype-resolved cattle genomes.</title>
        <authorList>
            <person name="Low W.Y."/>
            <person name="Tearle R."/>
            <person name="Bickhart D.M."/>
            <person name="Rosen B.D."/>
            <person name="Koren S."/>
            <person name="Rhie A."/>
            <person name="Hiendleder S."/>
            <person name="Phillippy A.M."/>
            <person name="Smith T.P.L."/>
            <person name="Williams J.L."/>
        </authorList>
    </citation>
    <scope>NUCLEOTIDE SEQUENCE [LARGE SCALE GENOMIC DNA]</scope>
</reference>
<comment type="catalytic activity">
    <reaction evidence="10">
        <text>2'-deoxyguanosine + phosphate = 2-deoxy-alpha-D-ribose 1-phosphate + guanine</text>
        <dbReference type="Rhea" id="RHEA:27738"/>
        <dbReference type="ChEBI" id="CHEBI:16235"/>
        <dbReference type="ChEBI" id="CHEBI:17172"/>
        <dbReference type="ChEBI" id="CHEBI:43474"/>
        <dbReference type="ChEBI" id="CHEBI:57259"/>
        <dbReference type="EC" id="2.4.2.1"/>
    </reaction>
</comment>
<comment type="catalytic activity">
    <reaction evidence="9">
        <text>inosine + phosphate = alpha-D-ribose 1-phosphate + hypoxanthine</text>
        <dbReference type="Rhea" id="RHEA:27646"/>
        <dbReference type="ChEBI" id="CHEBI:17368"/>
        <dbReference type="ChEBI" id="CHEBI:17596"/>
        <dbReference type="ChEBI" id="CHEBI:43474"/>
        <dbReference type="ChEBI" id="CHEBI:57720"/>
        <dbReference type="EC" id="2.4.2.1"/>
    </reaction>
</comment>
<dbReference type="PANTHER" id="PTHR11904">
    <property type="entry name" value="METHYLTHIOADENOSINE/PURINE NUCLEOSIDE PHOSPHORYLASE"/>
    <property type="match status" value="1"/>
</dbReference>
<proteinExistence type="inferred from homology"/>
<dbReference type="CDD" id="cd09009">
    <property type="entry name" value="PNP-EcPNPII_like"/>
    <property type="match status" value="1"/>
</dbReference>
<dbReference type="GO" id="GO:0005737">
    <property type="term" value="C:cytoplasm"/>
    <property type="evidence" value="ECO:0007669"/>
    <property type="project" value="TreeGrafter"/>
</dbReference>
<dbReference type="AlphaFoldDB" id="A0A4W2I4U7"/>
<dbReference type="SUPFAM" id="SSF53167">
    <property type="entry name" value="Purine and uridine phosphorylases"/>
    <property type="match status" value="1"/>
</dbReference>
<dbReference type="NCBIfam" id="TIGR01697">
    <property type="entry name" value="PNPH-PUNA-XAPA"/>
    <property type="match status" value="1"/>
</dbReference>
<dbReference type="Proteomes" id="UP000429181">
    <property type="component" value="Chromosome 10"/>
</dbReference>
<dbReference type="EC" id="2.4.2.1" evidence="4"/>
<dbReference type="Pfam" id="PF01048">
    <property type="entry name" value="PNP_UDP_1"/>
    <property type="match status" value="1"/>
</dbReference>
<evidence type="ECO:0000313" key="18">
    <source>
        <dbReference type="Ensembl" id="ENSBIXP00005037664.1"/>
    </source>
</evidence>
<protein>
    <recommendedName>
        <fullName evidence="5">Purine nucleoside phosphorylase</fullName>
        <ecNumber evidence="4">2.4.2.1</ecNumber>
    </recommendedName>
    <alternativeName>
        <fullName evidence="14">Inosine phosphorylase</fullName>
    </alternativeName>
    <alternativeName>
        <fullName evidence="13">Inosine-guanosine phosphorylase</fullName>
    </alternativeName>
</protein>
<dbReference type="FunFam" id="3.40.50.1580:FF:000004">
    <property type="entry name" value="Purine nucleoside phosphorylase"/>
    <property type="match status" value="1"/>
</dbReference>
<evidence type="ECO:0000256" key="16">
    <source>
        <dbReference type="SAM" id="MobiDB-lite"/>
    </source>
</evidence>
<accession>A0A4W2I4U7</accession>
<dbReference type="GeneTree" id="ENSGT00950000182991"/>
<comment type="function">
    <text evidence="15">Catalyzes the phosphorolytic breakdown of the N-glycosidic bond in the beta-(deoxy)ribonucleoside molecules, with the formation of the corresponding free purine bases and pentose-1-phosphate. Preferentially acts on 6-oxopurine nucleosides including inosine and guanosine.</text>
</comment>
<evidence type="ECO:0000256" key="3">
    <source>
        <dbReference type="ARBA" id="ARBA00011233"/>
    </source>
</evidence>
<keyword evidence="7" id="KW-0808">Transferase</keyword>
<keyword evidence="6" id="KW-0328">Glycosyltransferase</keyword>
<dbReference type="Ensembl" id="ENSBIXT00005026850.1">
    <property type="protein sequence ID" value="ENSBIXP00005037664.1"/>
    <property type="gene ID" value="ENSBIXG00005019601.1"/>
</dbReference>
<organism evidence="18 19">
    <name type="scientific">Bos indicus x Bos taurus</name>
    <name type="common">Hybrid cattle</name>
    <dbReference type="NCBI Taxonomy" id="30522"/>
    <lineage>
        <taxon>Eukaryota</taxon>
        <taxon>Metazoa</taxon>
        <taxon>Chordata</taxon>
        <taxon>Craniata</taxon>
        <taxon>Vertebrata</taxon>
        <taxon>Euteleostomi</taxon>
        <taxon>Mammalia</taxon>
        <taxon>Eutheria</taxon>
        <taxon>Laurasiatheria</taxon>
        <taxon>Artiodactyla</taxon>
        <taxon>Ruminantia</taxon>
        <taxon>Pecora</taxon>
        <taxon>Bovidae</taxon>
        <taxon>Bovinae</taxon>
        <taxon>Bos</taxon>
    </lineage>
</organism>
<name>A0A4W2I4U7_BOBOX</name>
<dbReference type="NCBIfam" id="TIGR01700">
    <property type="entry name" value="PNPH"/>
    <property type="match status" value="1"/>
</dbReference>
<dbReference type="GO" id="GO:0004731">
    <property type="term" value="F:purine-nucleoside phosphorylase activity"/>
    <property type="evidence" value="ECO:0007669"/>
    <property type="project" value="UniProtKB-EC"/>
</dbReference>
<feature type="domain" description="Nucleoside phosphorylase" evidence="17">
    <location>
        <begin position="89"/>
        <end position="310"/>
    </location>
</feature>
<dbReference type="GO" id="GO:0006166">
    <property type="term" value="P:purine ribonucleoside salvage"/>
    <property type="evidence" value="ECO:0007669"/>
    <property type="project" value="UniProtKB-KW"/>
</dbReference>
<evidence type="ECO:0000256" key="1">
    <source>
        <dbReference type="ARBA" id="ARBA00005058"/>
    </source>
</evidence>
<evidence type="ECO:0000256" key="14">
    <source>
        <dbReference type="ARBA" id="ARBA00033072"/>
    </source>
</evidence>
<evidence type="ECO:0000256" key="10">
    <source>
        <dbReference type="ARBA" id="ARBA00023929"/>
    </source>
</evidence>
<evidence type="ECO:0000256" key="7">
    <source>
        <dbReference type="ARBA" id="ARBA00022679"/>
    </source>
</evidence>
<reference evidence="18" key="2">
    <citation type="submission" date="2025-08" db="UniProtKB">
        <authorList>
            <consortium name="Ensembl"/>
        </authorList>
    </citation>
    <scope>IDENTIFICATION</scope>
</reference>
<feature type="compositionally biased region" description="Polar residues" evidence="16">
    <location>
        <begin position="331"/>
        <end position="340"/>
    </location>
</feature>
<dbReference type="PANTHER" id="PTHR11904:SF12">
    <property type="entry name" value="PURINE NUCLEOSIDE PHOSPHORYLASE"/>
    <property type="match status" value="1"/>
</dbReference>
<evidence type="ECO:0000256" key="8">
    <source>
        <dbReference type="ARBA" id="ARBA00022726"/>
    </source>
</evidence>
<comment type="pathway">
    <text evidence="1">Purine metabolism; purine nucleoside salvage.</text>
</comment>
<dbReference type="NCBIfam" id="NF006054">
    <property type="entry name" value="PRK08202.1"/>
    <property type="match status" value="1"/>
</dbReference>
<dbReference type="InterPro" id="IPR018099">
    <property type="entry name" value="Purine_phosphorylase-2_CS"/>
</dbReference>
<gene>
    <name evidence="18" type="primary">LOC113900017</name>
</gene>
<evidence type="ECO:0000256" key="5">
    <source>
        <dbReference type="ARBA" id="ARBA00013834"/>
    </source>
</evidence>
<dbReference type="InterPro" id="IPR000845">
    <property type="entry name" value="Nucleoside_phosphorylase_d"/>
</dbReference>
<evidence type="ECO:0000256" key="13">
    <source>
        <dbReference type="ARBA" id="ARBA00031036"/>
    </source>
</evidence>
<evidence type="ECO:0000256" key="12">
    <source>
        <dbReference type="ARBA" id="ARBA00023970"/>
    </source>
</evidence>
<dbReference type="UniPathway" id="UPA00606"/>
<dbReference type="Gene3D" id="3.40.50.1580">
    <property type="entry name" value="Nucleoside phosphorylase domain"/>
    <property type="match status" value="1"/>
</dbReference>
<dbReference type="PROSITE" id="PS01240">
    <property type="entry name" value="PNP_MTAP_2"/>
    <property type="match status" value="1"/>
</dbReference>
<comment type="subunit">
    <text evidence="3">Homotrimer.</text>
</comment>
<feature type="region of interest" description="Disordered" evidence="16">
    <location>
        <begin position="314"/>
        <end position="340"/>
    </location>
</feature>
<dbReference type="InterPro" id="IPR035994">
    <property type="entry name" value="Nucleoside_phosphorylase_sf"/>
</dbReference>
<sequence>METQPMAEYSLAIGWGLWRWGYNEPARCSCWVGNTVLLEPAQLSGADINREGQTHREGVFGTMANGYTYEDYQDTAKWLLSHTEQRPQVAVICGSGLGGLVNKLTQAQTFDYSEIPNFPESTDKYPVPGHAGRLVFGILNGRACVMMQGRFHMYEGYPFWKVTFPVRVFRLLGVETLVVTNAAGGLNPNFEVGDIMLIRDHINLPGFSGENPLRGPNEERFGVRFPAMSDAYDRDMRQKAHSTWKQMGEQRELQEGTYVMLGGPNFETVAECRLLRNLGADAVGMSTVPEVIVARHCGLRVFGFSLITNKTSIQGTFPRKGKPGRDKIGNQEDTSISEAI</sequence>
<evidence type="ECO:0000313" key="19">
    <source>
        <dbReference type="Proteomes" id="UP000429181"/>
    </source>
</evidence>
<evidence type="ECO:0000256" key="2">
    <source>
        <dbReference type="ARBA" id="ARBA00006751"/>
    </source>
</evidence>
<evidence type="ECO:0000256" key="9">
    <source>
        <dbReference type="ARBA" id="ARBA00023918"/>
    </source>
</evidence>